<name>A0A7C1X038_THERO</name>
<dbReference type="GO" id="GO:0009252">
    <property type="term" value="P:peptidoglycan biosynthetic process"/>
    <property type="evidence" value="ECO:0007669"/>
    <property type="project" value="UniProtKB-UniRule"/>
</dbReference>
<feature type="transmembrane region" description="Helical" evidence="10">
    <location>
        <begin position="91"/>
        <end position="112"/>
    </location>
</feature>
<feature type="transmembrane region" description="Helical" evidence="10">
    <location>
        <begin position="485"/>
        <end position="506"/>
    </location>
</feature>
<keyword evidence="2 10" id="KW-1003">Cell membrane</keyword>
<keyword evidence="10 11" id="KW-0961">Cell wall biogenesis/degradation</keyword>
<feature type="transmembrane region" description="Helical" evidence="10">
    <location>
        <begin position="194"/>
        <end position="214"/>
    </location>
</feature>
<dbReference type="PANTHER" id="PTHR47019">
    <property type="entry name" value="LIPID II FLIPPASE MURJ"/>
    <property type="match status" value="1"/>
</dbReference>
<evidence type="ECO:0000256" key="7">
    <source>
        <dbReference type="ARBA" id="ARBA00023136"/>
    </source>
</evidence>
<dbReference type="PRINTS" id="PR01806">
    <property type="entry name" value="VIRFACTRMVIN"/>
</dbReference>
<dbReference type="Pfam" id="PF03023">
    <property type="entry name" value="MurJ"/>
    <property type="match status" value="1"/>
</dbReference>
<feature type="transmembrane region" description="Helical" evidence="10">
    <location>
        <begin position="415"/>
        <end position="434"/>
    </location>
</feature>
<sequence>MTVEQQKRQHLARATLVVAALFVASRLLGLLRDILIAARFGTSPDYDAYVAAFRIPDLIFLVVMSGAFGSAFIPVYAELLTKGQRHSAWRLANTLLSMTVAMFLLASLTVLITADSLIGSLVAPGLSPESRALAADLTRLLMLSPLCLGIGAAAKAMLESESRFTEPAVAPLLYNLGIIAGTVALAPFAGVYGLAIGVIVGAAGYAALQLWALYRTGWQFRLSFDRSVTGLRDVLSLLGPRLLAQAAMQANLLITTNLASRIGHQYIASLQYAYQIFLLPHGIFALSVATVLFPTLTRYRSAGDYHQLQQTVGQTLRVLVLITIPMTVLFGGFSRSIVQTLFQFGTFTATSTYLVSEALRWFAPGLLAYAIVELLTRLSYAFKDSRSPVIAALVAVGTNLVLSLTLIGVLGHRGLALSLALATTVEMGVLGLLVHRRVRLNLSETLRGLARALPALATLTIATLWFATPLALATDPTRGRSFAQFFAFGYTVAAVLAAYVLIALVFGQPDITRLAATFKRMLRRPMRQIVAAILGR</sequence>
<dbReference type="HAMAP" id="MF_02078">
    <property type="entry name" value="MurJ_MviN"/>
    <property type="match status" value="1"/>
</dbReference>
<evidence type="ECO:0000256" key="9">
    <source>
        <dbReference type="ARBA" id="ARBA00061532"/>
    </source>
</evidence>
<accession>A0A7C1X038</accession>
<proteinExistence type="inferred from homology"/>
<comment type="caution">
    <text evidence="12">The sequence shown here is derived from an EMBL/GenBank/DDBJ whole genome shotgun (WGS) entry which is preliminary data.</text>
</comment>
<evidence type="ECO:0000256" key="11">
    <source>
        <dbReference type="PIRNR" id="PIRNR002869"/>
    </source>
</evidence>
<evidence type="ECO:0000256" key="6">
    <source>
        <dbReference type="ARBA" id="ARBA00022989"/>
    </source>
</evidence>
<evidence type="ECO:0000256" key="8">
    <source>
        <dbReference type="ARBA" id="ARBA00060041"/>
    </source>
</evidence>
<dbReference type="GO" id="GO:0005886">
    <property type="term" value="C:plasma membrane"/>
    <property type="evidence" value="ECO:0007669"/>
    <property type="project" value="UniProtKB-SubCell"/>
</dbReference>
<protein>
    <recommendedName>
        <fullName evidence="10">Probable lipid II flippase MurJ</fullName>
    </recommendedName>
</protein>
<feature type="transmembrane region" description="Helical" evidence="10">
    <location>
        <begin position="318"/>
        <end position="338"/>
    </location>
</feature>
<dbReference type="EMBL" id="DSJL01000009">
    <property type="protein sequence ID" value="HEF64780.1"/>
    <property type="molecule type" value="Genomic_DNA"/>
</dbReference>
<feature type="transmembrane region" description="Helical" evidence="10">
    <location>
        <begin position="58"/>
        <end position="79"/>
    </location>
</feature>
<comment type="function">
    <text evidence="8 10 11">Involved in peptidoglycan biosynthesis. Transports lipid-linked peptidoglycan precursors from the inner to the outer leaflet of the cytoplasmic membrane.</text>
</comment>
<dbReference type="AlphaFoldDB" id="A0A7C1X038"/>
<keyword evidence="10 11" id="KW-0813">Transport</keyword>
<keyword evidence="3 10" id="KW-0812">Transmembrane</keyword>
<dbReference type="NCBIfam" id="TIGR01695">
    <property type="entry name" value="murJ_mviN"/>
    <property type="match status" value="1"/>
</dbReference>
<keyword evidence="6 10" id="KW-1133">Transmembrane helix</keyword>
<feature type="transmembrane region" description="Helical" evidence="10">
    <location>
        <begin position="455"/>
        <end position="473"/>
    </location>
</feature>
<dbReference type="GO" id="GO:0015648">
    <property type="term" value="F:lipid-linked peptidoglycan transporter activity"/>
    <property type="evidence" value="ECO:0007669"/>
    <property type="project" value="UniProtKB-UniRule"/>
</dbReference>
<comment type="pathway">
    <text evidence="10">Cell wall biogenesis; peptidoglycan biosynthesis.</text>
</comment>
<reference evidence="12" key="1">
    <citation type="journal article" date="2020" name="mSystems">
        <title>Genome- and Community-Level Interaction Insights into Carbon Utilization and Element Cycling Functions of Hydrothermarchaeota in Hydrothermal Sediment.</title>
        <authorList>
            <person name="Zhou Z."/>
            <person name="Liu Y."/>
            <person name="Xu W."/>
            <person name="Pan J."/>
            <person name="Luo Z.H."/>
            <person name="Li M."/>
        </authorList>
    </citation>
    <scope>NUCLEOTIDE SEQUENCE [LARGE SCALE GENOMIC DNA]</scope>
    <source>
        <strain evidence="12">SpSt-222</strain>
    </source>
</reference>
<feature type="transmembrane region" description="Helical" evidence="10">
    <location>
        <begin position="358"/>
        <end position="376"/>
    </location>
</feature>
<feature type="transmembrane region" description="Helical" evidence="10">
    <location>
        <begin position="12"/>
        <end position="38"/>
    </location>
</feature>
<dbReference type="PIRSF" id="PIRSF002869">
    <property type="entry name" value="MviN"/>
    <property type="match status" value="1"/>
</dbReference>
<feature type="transmembrane region" description="Helical" evidence="10">
    <location>
        <begin position="388"/>
        <end position="409"/>
    </location>
</feature>
<dbReference type="InterPro" id="IPR004268">
    <property type="entry name" value="MurJ"/>
</dbReference>
<keyword evidence="4 10" id="KW-0133">Cell shape</keyword>
<dbReference type="UniPathway" id="UPA00219"/>
<dbReference type="GO" id="GO:0071555">
    <property type="term" value="P:cell wall organization"/>
    <property type="evidence" value="ECO:0007669"/>
    <property type="project" value="UniProtKB-UniRule"/>
</dbReference>
<evidence type="ECO:0000256" key="2">
    <source>
        <dbReference type="ARBA" id="ARBA00022475"/>
    </source>
</evidence>
<evidence type="ECO:0000256" key="3">
    <source>
        <dbReference type="ARBA" id="ARBA00022692"/>
    </source>
</evidence>
<organism evidence="12">
    <name type="scientific">Thermomicrobium roseum</name>
    <dbReference type="NCBI Taxonomy" id="500"/>
    <lineage>
        <taxon>Bacteria</taxon>
        <taxon>Pseudomonadati</taxon>
        <taxon>Thermomicrobiota</taxon>
        <taxon>Thermomicrobia</taxon>
        <taxon>Thermomicrobiales</taxon>
        <taxon>Thermomicrobiaceae</taxon>
        <taxon>Thermomicrobium</taxon>
    </lineage>
</organism>
<dbReference type="PANTHER" id="PTHR47019:SF1">
    <property type="entry name" value="LIPID II FLIPPASE MURJ"/>
    <property type="match status" value="1"/>
</dbReference>
<evidence type="ECO:0000256" key="10">
    <source>
        <dbReference type="HAMAP-Rule" id="MF_02078"/>
    </source>
</evidence>
<feature type="transmembrane region" description="Helical" evidence="10">
    <location>
        <begin position="274"/>
        <end position="297"/>
    </location>
</feature>
<dbReference type="CDD" id="cd13123">
    <property type="entry name" value="MATE_MurJ_like"/>
    <property type="match status" value="1"/>
</dbReference>
<keyword evidence="7 10" id="KW-0472">Membrane</keyword>
<comment type="subcellular location">
    <subcellularLocation>
        <location evidence="1 10">Cell membrane</location>
        <topology evidence="1 10">Multi-pass membrane protein</topology>
    </subcellularLocation>
</comment>
<comment type="similarity">
    <text evidence="9 10 11">Belongs to the MurJ/MviN family.</text>
</comment>
<feature type="transmembrane region" description="Helical" evidence="10">
    <location>
        <begin position="168"/>
        <end position="188"/>
    </location>
</feature>
<evidence type="ECO:0000256" key="5">
    <source>
        <dbReference type="ARBA" id="ARBA00022984"/>
    </source>
</evidence>
<dbReference type="GO" id="GO:0034204">
    <property type="term" value="P:lipid translocation"/>
    <property type="evidence" value="ECO:0007669"/>
    <property type="project" value="TreeGrafter"/>
</dbReference>
<gene>
    <name evidence="10 12" type="primary">murJ</name>
    <name evidence="12" type="ORF">ENP47_04170</name>
</gene>
<evidence type="ECO:0000313" key="12">
    <source>
        <dbReference type="EMBL" id="HEF64780.1"/>
    </source>
</evidence>
<evidence type="ECO:0000256" key="4">
    <source>
        <dbReference type="ARBA" id="ARBA00022960"/>
    </source>
</evidence>
<keyword evidence="5 10" id="KW-0573">Peptidoglycan synthesis</keyword>
<dbReference type="GO" id="GO:0008360">
    <property type="term" value="P:regulation of cell shape"/>
    <property type="evidence" value="ECO:0007669"/>
    <property type="project" value="UniProtKB-UniRule"/>
</dbReference>
<evidence type="ECO:0000256" key="1">
    <source>
        <dbReference type="ARBA" id="ARBA00004651"/>
    </source>
</evidence>
<dbReference type="InterPro" id="IPR051050">
    <property type="entry name" value="Lipid_II_flippase_MurJ/MviN"/>
</dbReference>